<dbReference type="GeneID" id="115476407"/>
<dbReference type="GO" id="GO:0005654">
    <property type="term" value="C:nucleoplasm"/>
    <property type="evidence" value="ECO:0007669"/>
    <property type="project" value="TreeGrafter"/>
</dbReference>
<name>A0A6P7YZC8_9AMPH</name>
<evidence type="ECO:0000256" key="1">
    <source>
        <dbReference type="ARBA" id="ARBA00022737"/>
    </source>
</evidence>
<reference evidence="6" key="1">
    <citation type="submission" date="2025-08" db="UniProtKB">
        <authorList>
            <consortium name="RefSeq"/>
        </authorList>
    </citation>
    <scope>IDENTIFICATION</scope>
</reference>
<dbReference type="InterPro" id="IPR036322">
    <property type="entry name" value="WD40_repeat_dom_sf"/>
</dbReference>
<gene>
    <name evidence="6" type="primary">PALB2</name>
</gene>
<feature type="region of interest" description="Disordered" evidence="3">
    <location>
        <begin position="432"/>
        <end position="467"/>
    </location>
</feature>
<feature type="compositionally biased region" description="Basic and acidic residues" evidence="3">
    <location>
        <begin position="143"/>
        <end position="153"/>
    </location>
</feature>
<dbReference type="Gene3D" id="2.130.10.10">
    <property type="entry name" value="YVTN repeat-like/Quinoprotein amine dehydrogenase"/>
    <property type="match status" value="1"/>
</dbReference>
<sequence length="1333" mass="146076">MDETPGRSLTCEERQKLKEKLAFLKQEYNKTFNRLQHSQRTERVKSHVKKKIAEQNCWLNEEHSGMGISDLREALVSDVGSLDITHVSKMNLNTEKRMTVSFNLQPEFFNIGSKQHESSLPEDKYVDQKTPTTSTGGGCAQKKNQEKSQRSREKLKRNILELKERKSPCGCSSSAAFLPSDPLCRTKGLEGRKLDREEQSSPVFKRDGNSLSLKTRRSKSFNSLLTASHFMPEDSDSKECLSKAVKEYSPIRVTGLPSCLSYKGDSTSLSQSKSPTDNSRLPELAPSLLVGVAPVTPINAEKTADVIVCKTNETNGSSPDLAVSNRSLRAQSVVVPCATEDKSSTGERSCSNGELLHNSSWQNYDETQVKSAALASVSSTAVESPLSSCTVVEGLLFPVEYYVRTTRRMSNCQRKVDLEAVIYSHLGTSRKGSRRKLKQMAKSNKGSPEAAEREAEVQQDNNNLGLPCSLNQVDSSSRADDSILTASRNSITDMCSASSTLTCHRMKATRKGRGKRKSLCKLKTHLPQTFTSINLNTSPSCLSNESENGKENYEAESNMTLINQERPLAFVTDGAKQVGRAEDFMPCGNQAMGETLQQEENTCNLFSQDNFLNLLKETITNDMEELREHKAPEPTVNSERVQTQQFTAQQLITKEFFSQDISNSCLHSRRERLLQDKTDGLAQKTCTSSDNSGPNAGIHSGSNFPFHLHNEMLSSKSLIHSLDITDFHLPDDEFGFLKLEKLNSPLLSDVEPHVAAPFKDEHQTAGHDVTAPVPARKKLLNAKSKKHEDGVLAAPCNSLSQASHIESHGPLDHSLAKKEFSPSALLSTPACTISLYDAGSQPPVDTHTAAFPILGLTPAGPLQDPNNVSQVAFCRQELQTSPSSCIKLNTGTSQSRDPGSTLLAVTSDIKSCVSDVMNTENATCVPQARRTCETKVCSQASESQAGQDLVGQNEPQCDGSKEFYSRNTKEIKGRVESVSSLCDTLEEGKKGSLQLISMLQTTSDSCAVDVNSVWWKSTDSSVRELHIVTACESSISVWKPEEPARWKLIHTWSSSKMPVIQVVPFPDTYCCVCIALGSLAIEELWLLFSCPGEDALQDQLVKSGYIYSVLGLPERRIVSSSRVAEQQFLEIISLSEGGRITERRTLMPPEESILAFSEVKGEKSALIGTTVASNIVIWNLVTGQLLKMISIGKSYQAPICHKAYSESGLLFIVLSHPYASDGQSPTGAVFTLIATNPKQAESIPVMSYVVPERCTGRYLEGDVEEWSAAAVLSSGSIAIWDLSMGLCTALLPPSCDGVWALVRWLQPNSCLMAGKKDGSVYLYKYQGSCAAKG</sequence>
<dbReference type="InterPro" id="IPR042417">
    <property type="entry name" value="PALB2"/>
</dbReference>
<dbReference type="InParanoid" id="A0A6P7YZC8"/>
<feature type="compositionally biased region" description="Polar residues" evidence="3">
    <location>
        <begin position="458"/>
        <end position="467"/>
    </location>
</feature>
<dbReference type="KEGG" id="muo:115476407"/>
<dbReference type="Proteomes" id="UP000515156">
    <property type="component" value="Chromosome 8"/>
</dbReference>
<keyword evidence="2" id="KW-0175">Coiled coil</keyword>
<dbReference type="GO" id="GO:0003677">
    <property type="term" value="F:DNA binding"/>
    <property type="evidence" value="ECO:0007669"/>
    <property type="project" value="InterPro"/>
</dbReference>
<dbReference type="SUPFAM" id="SSF50978">
    <property type="entry name" value="WD40 repeat-like"/>
    <property type="match status" value="1"/>
</dbReference>
<organism evidence="5 6">
    <name type="scientific">Microcaecilia unicolor</name>
    <dbReference type="NCBI Taxonomy" id="1415580"/>
    <lineage>
        <taxon>Eukaryota</taxon>
        <taxon>Metazoa</taxon>
        <taxon>Chordata</taxon>
        <taxon>Craniata</taxon>
        <taxon>Vertebrata</taxon>
        <taxon>Euteleostomi</taxon>
        <taxon>Amphibia</taxon>
        <taxon>Gymnophiona</taxon>
        <taxon>Siphonopidae</taxon>
        <taxon>Microcaecilia</taxon>
    </lineage>
</organism>
<evidence type="ECO:0000256" key="2">
    <source>
        <dbReference type="SAM" id="Coils"/>
    </source>
</evidence>
<proteinExistence type="predicted"/>
<dbReference type="CTD" id="79728"/>
<dbReference type="OrthoDB" id="9936560at2759"/>
<dbReference type="InterPro" id="IPR031920">
    <property type="entry name" value="PALB2_WD40"/>
</dbReference>
<accession>A0A6P7YZC8</accession>
<dbReference type="PANTHER" id="PTHR14662:SF2">
    <property type="entry name" value="PARTNER AND LOCALIZER OF BRCA2"/>
    <property type="match status" value="1"/>
</dbReference>
<keyword evidence="1" id="KW-0677">Repeat</keyword>
<dbReference type="PANTHER" id="PTHR14662">
    <property type="entry name" value="PARTNER AND LOCALIZER OF BRCA2"/>
    <property type="match status" value="1"/>
</dbReference>
<dbReference type="InterPro" id="IPR015943">
    <property type="entry name" value="WD40/YVTN_repeat-like_dom_sf"/>
</dbReference>
<evidence type="ECO:0000259" key="4">
    <source>
        <dbReference type="Pfam" id="PF16756"/>
    </source>
</evidence>
<dbReference type="Pfam" id="PF16756">
    <property type="entry name" value="PALB2_WD40"/>
    <property type="match status" value="1"/>
</dbReference>
<feature type="domain" description="Partner and localiser of BRCA2 WD40" evidence="4">
    <location>
        <begin position="986"/>
        <end position="1324"/>
    </location>
</feature>
<evidence type="ECO:0000313" key="6">
    <source>
        <dbReference type="RefSeq" id="XP_030068635.1"/>
    </source>
</evidence>
<feature type="coiled-coil region" evidence="2">
    <location>
        <begin position="7"/>
        <end position="34"/>
    </location>
</feature>
<dbReference type="RefSeq" id="XP_030068635.1">
    <property type="nucleotide sequence ID" value="XM_030212775.1"/>
</dbReference>
<evidence type="ECO:0000256" key="3">
    <source>
        <dbReference type="SAM" id="MobiDB-lite"/>
    </source>
</evidence>
<dbReference type="FunCoup" id="A0A6P7YZC8">
    <property type="interactions" value="2339"/>
</dbReference>
<feature type="compositionally biased region" description="Basic and acidic residues" evidence="3">
    <location>
        <begin position="115"/>
        <end position="127"/>
    </location>
</feature>
<evidence type="ECO:0000313" key="5">
    <source>
        <dbReference type="Proteomes" id="UP000515156"/>
    </source>
</evidence>
<protein>
    <submittedName>
        <fullName evidence="6">Partner and localizer of BRCA2 isoform X1</fullName>
    </submittedName>
</protein>
<dbReference type="GO" id="GO:0000724">
    <property type="term" value="P:double-strand break repair via homologous recombination"/>
    <property type="evidence" value="ECO:0007669"/>
    <property type="project" value="InterPro"/>
</dbReference>
<feature type="region of interest" description="Disordered" evidence="3">
    <location>
        <begin position="115"/>
        <end position="153"/>
    </location>
</feature>
<keyword evidence="5" id="KW-1185">Reference proteome</keyword>